<keyword evidence="9" id="KW-0648">Protein biosynthesis</keyword>
<keyword evidence="6" id="KW-0597">Phosphoprotein</keyword>
<evidence type="ECO:0000256" key="1">
    <source>
        <dbReference type="ARBA" id="ARBA00004496"/>
    </source>
</evidence>
<dbReference type="Pfam" id="PF00009">
    <property type="entry name" value="GTP_EFTU"/>
    <property type="match status" value="1"/>
</dbReference>
<dbReference type="SUPFAM" id="SSF52540">
    <property type="entry name" value="P-loop containing nucleoside triphosphate hydrolases"/>
    <property type="match status" value="1"/>
</dbReference>
<evidence type="ECO:0000256" key="8">
    <source>
        <dbReference type="ARBA" id="ARBA00022741"/>
    </source>
</evidence>
<dbReference type="PANTHER" id="PTHR23115">
    <property type="entry name" value="TRANSLATION FACTOR"/>
    <property type="match status" value="1"/>
</dbReference>
<feature type="compositionally biased region" description="Low complexity" evidence="15">
    <location>
        <begin position="138"/>
        <end position="151"/>
    </location>
</feature>
<keyword evidence="18" id="KW-1185">Reference proteome</keyword>
<evidence type="ECO:0000256" key="4">
    <source>
        <dbReference type="ARBA" id="ARBA00015765"/>
    </source>
</evidence>
<dbReference type="InterPro" id="IPR054696">
    <property type="entry name" value="GTP-eEF1A_C"/>
</dbReference>
<dbReference type="InterPro" id="IPR003285">
    <property type="entry name" value="Sup35"/>
</dbReference>
<dbReference type="FunFam" id="2.40.30.10:FF:000017">
    <property type="entry name" value="Eukaryotic peptide chain release factor GTP-binding subunit"/>
    <property type="match status" value="1"/>
</dbReference>
<evidence type="ECO:0000256" key="7">
    <source>
        <dbReference type="ARBA" id="ARBA00022737"/>
    </source>
</evidence>
<dbReference type="FunFam" id="2.40.30.10:FF:000061">
    <property type="entry name" value="Translation release factor eRF3, putative"/>
    <property type="match status" value="1"/>
</dbReference>
<dbReference type="Gene3D" id="2.40.30.10">
    <property type="entry name" value="Translation factors"/>
    <property type="match status" value="2"/>
</dbReference>
<name>A0A6A6AWS4_9PEZI</name>
<dbReference type="InterPro" id="IPR027417">
    <property type="entry name" value="P-loop_NTPase"/>
</dbReference>
<evidence type="ECO:0000259" key="16">
    <source>
        <dbReference type="PROSITE" id="PS51722"/>
    </source>
</evidence>
<dbReference type="InterPro" id="IPR009000">
    <property type="entry name" value="Transl_B-barrel_sf"/>
</dbReference>
<feature type="region of interest" description="Disordered" evidence="15">
    <location>
        <begin position="134"/>
        <end position="165"/>
    </location>
</feature>
<dbReference type="InterPro" id="IPR050100">
    <property type="entry name" value="TRAFAC_GTPase_members"/>
</dbReference>
<dbReference type="Gene3D" id="3.40.50.300">
    <property type="entry name" value="P-loop containing nucleotide triphosphate hydrolases"/>
    <property type="match status" value="1"/>
</dbReference>
<evidence type="ECO:0000256" key="6">
    <source>
        <dbReference type="ARBA" id="ARBA00022553"/>
    </source>
</evidence>
<dbReference type="FunFam" id="3.40.50.300:FF:000503">
    <property type="entry name" value="Peptide chain release factor subunit 3"/>
    <property type="match status" value="1"/>
</dbReference>
<dbReference type="InterPro" id="IPR009001">
    <property type="entry name" value="Transl_elong_EF1A/Init_IF2_C"/>
</dbReference>
<accession>A0A6A6AWS4</accession>
<evidence type="ECO:0000313" key="18">
    <source>
        <dbReference type="Proteomes" id="UP000799438"/>
    </source>
</evidence>
<dbReference type="PRINTS" id="PR00315">
    <property type="entry name" value="ELONGATNFCT"/>
</dbReference>
<dbReference type="GO" id="GO:0000288">
    <property type="term" value="P:nuclear-transcribed mRNA catabolic process, deadenylation-dependent decay"/>
    <property type="evidence" value="ECO:0007669"/>
    <property type="project" value="InterPro"/>
</dbReference>
<dbReference type="GeneID" id="54302005"/>
<dbReference type="SUPFAM" id="SSF50465">
    <property type="entry name" value="EF-Tu/eEF-1alpha/eIF2-gamma C-terminal domain"/>
    <property type="match status" value="1"/>
</dbReference>
<reference evidence="17" key="1">
    <citation type="journal article" date="2020" name="Stud. Mycol.">
        <title>101 Dothideomycetes genomes: a test case for predicting lifestyles and emergence of pathogens.</title>
        <authorList>
            <person name="Haridas S."/>
            <person name="Albert R."/>
            <person name="Binder M."/>
            <person name="Bloem J."/>
            <person name="Labutti K."/>
            <person name="Salamov A."/>
            <person name="Andreopoulos B."/>
            <person name="Baker S."/>
            <person name="Barry K."/>
            <person name="Bills G."/>
            <person name="Bluhm B."/>
            <person name="Cannon C."/>
            <person name="Castanera R."/>
            <person name="Culley D."/>
            <person name="Daum C."/>
            <person name="Ezra D."/>
            <person name="Gonzalez J."/>
            <person name="Henrissat B."/>
            <person name="Kuo A."/>
            <person name="Liang C."/>
            <person name="Lipzen A."/>
            <person name="Lutzoni F."/>
            <person name="Magnuson J."/>
            <person name="Mondo S."/>
            <person name="Nolan M."/>
            <person name="Ohm R."/>
            <person name="Pangilinan J."/>
            <person name="Park H.-J."/>
            <person name="Ramirez L."/>
            <person name="Alfaro M."/>
            <person name="Sun H."/>
            <person name="Tritt A."/>
            <person name="Yoshinaga Y."/>
            <person name="Zwiers L.-H."/>
            <person name="Turgeon B."/>
            <person name="Goodwin S."/>
            <person name="Spatafora J."/>
            <person name="Crous P."/>
            <person name="Grigoriev I."/>
        </authorList>
    </citation>
    <scope>NUCLEOTIDE SEQUENCE</scope>
    <source>
        <strain evidence="17">CBS 121167</strain>
    </source>
</reference>
<protein>
    <recommendedName>
        <fullName evidence="3">Elongation factor 1-alpha</fullName>
    </recommendedName>
    <alternativeName>
        <fullName evidence="14">ERF-3</fullName>
    </alternativeName>
    <alternativeName>
        <fullName evidence="13">ERF2</fullName>
    </alternativeName>
    <alternativeName>
        <fullName evidence="4">Eukaryotic peptide chain release factor GTP-binding subunit</fullName>
    </alternativeName>
    <alternativeName>
        <fullName evidence="11">Polypeptide release factor 3</fullName>
    </alternativeName>
    <alternativeName>
        <fullName evidence="12">Translation release factor 3</fullName>
    </alternativeName>
</protein>
<dbReference type="GO" id="GO:0003747">
    <property type="term" value="F:translation release factor activity"/>
    <property type="evidence" value="ECO:0007669"/>
    <property type="project" value="InterPro"/>
</dbReference>
<organism evidence="17 18">
    <name type="scientific">Aplosporella prunicola CBS 121167</name>
    <dbReference type="NCBI Taxonomy" id="1176127"/>
    <lineage>
        <taxon>Eukaryota</taxon>
        <taxon>Fungi</taxon>
        <taxon>Dikarya</taxon>
        <taxon>Ascomycota</taxon>
        <taxon>Pezizomycotina</taxon>
        <taxon>Dothideomycetes</taxon>
        <taxon>Dothideomycetes incertae sedis</taxon>
        <taxon>Botryosphaeriales</taxon>
        <taxon>Aplosporellaceae</taxon>
        <taxon>Aplosporella</taxon>
    </lineage>
</organism>
<evidence type="ECO:0000256" key="14">
    <source>
        <dbReference type="ARBA" id="ARBA00031881"/>
    </source>
</evidence>
<dbReference type="CDD" id="cd01883">
    <property type="entry name" value="EF1_alpha"/>
    <property type="match status" value="1"/>
</dbReference>
<dbReference type="InterPro" id="IPR000795">
    <property type="entry name" value="T_Tr_GTP-bd_dom"/>
</dbReference>
<dbReference type="AlphaFoldDB" id="A0A6A6AWS4"/>
<evidence type="ECO:0000256" key="10">
    <source>
        <dbReference type="ARBA" id="ARBA00023134"/>
    </source>
</evidence>
<feature type="compositionally biased region" description="Basic and acidic residues" evidence="15">
    <location>
        <begin position="209"/>
        <end position="220"/>
    </location>
</feature>
<evidence type="ECO:0000256" key="11">
    <source>
        <dbReference type="ARBA" id="ARBA00029585"/>
    </source>
</evidence>
<keyword evidence="7" id="KW-0677">Repeat</keyword>
<dbReference type="PRINTS" id="PR01343">
    <property type="entry name" value="YEASTERF"/>
</dbReference>
<dbReference type="GO" id="GO:0005525">
    <property type="term" value="F:GTP binding"/>
    <property type="evidence" value="ECO:0007669"/>
    <property type="project" value="UniProtKB-KW"/>
</dbReference>
<proteinExistence type="inferred from homology"/>
<evidence type="ECO:0000256" key="5">
    <source>
        <dbReference type="ARBA" id="ARBA00022490"/>
    </source>
</evidence>
<dbReference type="CDD" id="cd04089">
    <property type="entry name" value="eRF3_II"/>
    <property type="match status" value="1"/>
</dbReference>
<dbReference type="GO" id="GO:0018444">
    <property type="term" value="C:translation release factor complex"/>
    <property type="evidence" value="ECO:0007669"/>
    <property type="project" value="UniProtKB-ARBA"/>
</dbReference>
<gene>
    <name evidence="17" type="ORF">K452DRAFT_322449</name>
</gene>
<evidence type="ECO:0000256" key="3">
    <source>
        <dbReference type="ARBA" id="ARBA00013870"/>
    </source>
</evidence>
<dbReference type="OrthoDB" id="342024at2759"/>
<feature type="compositionally biased region" description="Low complexity" evidence="15">
    <location>
        <begin position="233"/>
        <end position="259"/>
    </location>
</feature>
<dbReference type="CDD" id="cd03704">
    <property type="entry name" value="eRF3_C_III"/>
    <property type="match status" value="1"/>
</dbReference>
<feature type="region of interest" description="Disordered" evidence="15">
    <location>
        <begin position="193"/>
        <end position="279"/>
    </location>
</feature>
<dbReference type="Pfam" id="PF22594">
    <property type="entry name" value="GTP-eEF1A_C"/>
    <property type="match status" value="1"/>
</dbReference>
<dbReference type="Proteomes" id="UP000799438">
    <property type="component" value="Unassembled WGS sequence"/>
</dbReference>
<dbReference type="SUPFAM" id="SSF50447">
    <property type="entry name" value="Translation proteins"/>
    <property type="match status" value="1"/>
</dbReference>
<evidence type="ECO:0000313" key="17">
    <source>
        <dbReference type="EMBL" id="KAF2136399.1"/>
    </source>
</evidence>
<dbReference type="InterPro" id="IPR004161">
    <property type="entry name" value="EFTu-like_2"/>
</dbReference>
<sequence length="729" mass="78615">MADLNSWEDDKDAQDDLAQQAAQMNLNNAARANTFQPGAASFTPGAASFVPGQGFQGGYGGYQQYGQYGYGGGYLQYGQQYPQYGYGQQQQQQQQQQQGYGYGQQYGGYQQNFQQQQQPQQQQRQTPVIAKRGDDLAAKPAAPAADAPKPKTLSIGGDGSAKVESAGGTKVLSIGGDAPKVEKTGATKVLSIGSPKAGTANTANASAKENVDKGAPEAGKKVTAAKAIEKTGEAAGAGAAPTGRTSPTPSSGRNSPTTRTQEKAEARAAKQQADLVAQEQAADVDEDTLAEMYGKEHVNVIFLGHVDAGKSTLGGSILYATGMVDERTMDKYKREAKEAGRETWYLSWALDLTKEERSKGKTVEVGKGFFETEKRRYTILDAPGHKTFVPNMIGGASQADVGVLVISSRKGEYETGFEKGGQTREHAVLAKTQGVNKLVIVVNKMDDPTVEWSEERYKECTSKLTTFLKGVGYNPKTDLTFMPVSAQTTVGIKDRVPKDIAPWFDGPSLLEYLDGMQTLERKLNAPFMMPIAAKYRDLGTMVEGKIESGVIKKGATYIMMPNREQVGISALYGEQEDEIQAATCGDQVRIRLRGVEEEDILPGFVLCSPKRPVHCVSTFEAQIVLLELRSILSAGFNCVLHVHSATEEVTFDALLHKLEKGTGRKSKRPPGFATKGMSIIARLKVTGGAGSVCVERFEDYPQMGRFTLRDQGQTIAIGKITKLITDPSA</sequence>
<evidence type="ECO:0000256" key="13">
    <source>
        <dbReference type="ARBA" id="ARBA00030845"/>
    </source>
</evidence>
<feature type="domain" description="Tr-type G" evidence="16">
    <location>
        <begin position="295"/>
        <end position="520"/>
    </location>
</feature>
<evidence type="ECO:0000256" key="9">
    <source>
        <dbReference type="ARBA" id="ARBA00022917"/>
    </source>
</evidence>
<evidence type="ECO:0000256" key="12">
    <source>
        <dbReference type="ARBA" id="ARBA00030210"/>
    </source>
</evidence>
<keyword evidence="10" id="KW-0342">GTP-binding</keyword>
<evidence type="ECO:0000256" key="2">
    <source>
        <dbReference type="ARBA" id="ARBA00007249"/>
    </source>
</evidence>
<comment type="subcellular location">
    <subcellularLocation>
        <location evidence="1">Cytoplasm</location>
    </subcellularLocation>
</comment>
<dbReference type="PROSITE" id="PS51722">
    <property type="entry name" value="G_TR_2"/>
    <property type="match status" value="1"/>
</dbReference>
<keyword evidence="5" id="KW-0963">Cytoplasm</keyword>
<keyword evidence="8" id="KW-0547">Nucleotide-binding</keyword>
<dbReference type="GO" id="GO:0003924">
    <property type="term" value="F:GTPase activity"/>
    <property type="evidence" value="ECO:0007669"/>
    <property type="project" value="InterPro"/>
</dbReference>
<evidence type="ECO:0000256" key="15">
    <source>
        <dbReference type="SAM" id="MobiDB-lite"/>
    </source>
</evidence>
<dbReference type="RefSeq" id="XP_033392117.1">
    <property type="nucleotide sequence ID" value="XM_033544509.1"/>
</dbReference>
<dbReference type="EMBL" id="ML995522">
    <property type="protein sequence ID" value="KAF2136399.1"/>
    <property type="molecule type" value="Genomic_DNA"/>
</dbReference>
<dbReference type="Pfam" id="PF03144">
    <property type="entry name" value="GTP_EFTU_D2"/>
    <property type="match status" value="1"/>
</dbReference>
<comment type="similarity">
    <text evidence="2">Belongs to the TRAFAC class translation factor GTPase superfamily. Classic translation factor GTPase family. EF-Tu/EF-1A subfamily.</text>
</comment>